<dbReference type="RefSeq" id="WP_143564143.1">
    <property type="nucleotide sequence ID" value="NZ_BMPL01000006.1"/>
</dbReference>
<comment type="caution">
    <text evidence="2">The sequence shown here is derived from an EMBL/GenBank/DDBJ whole genome shotgun (WGS) entry which is preliminary data.</text>
</comment>
<sequence>MFRHESGFTLIELVVVIIILGILSVVAAPKFISINKDAKVSVLEGAKAALSTANRFSYSKAVLQGQELIDATSANIDMDSDGTADLIGYYGLIKFVVSAKEYAGLDDNLIISKHYGGTGPTLSHFLISFADNPASAANQCFLSVDYPDVAEGSVTYELVTEDC</sequence>
<proteinExistence type="predicted"/>
<accession>A0A553JQJ2</accession>
<dbReference type="Gene3D" id="3.30.700.10">
    <property type="entry name" value="Glycoprotein, Type 4 Pilin"/>
    <property type="match status" value="1"/>
</dbReference>
<feature type="transmembrane region" description="Helical" evidence="1">
    <location>
        <begin position="6"/>
        <end position="28"/>
    </location>
</feature>
<evidence type="ECO:0000313" key="3">
    <source>
        <dbReference type="Proteomes" id="UP000318126"/>
    </source>
</evidence>
<evidence type="ECO:0000313" key="2">
    <source>
        <dbReference type="EMBL" id="TRY14744.1"/>
    </source>
</evidence>
<keyword evidence="3" id="KW-1185">Reference proteome</keyword>
<dbReference type="EMBL" id="VKGK01000008">
    <property type="protein sequence ID" value="TRY14744.1"/>
    <property type="molecule type" value="Genomic_DNA"/>
</dbReference>
<reference evidence="3" key="1">
    <citation type="submission" date="2019-07" db="EMBL/GenBank/DDBJ databases">
        <title>Shewanella sp. YLB-08 draft genomic sequence.</title>
        <authorList>
            <person name="Yu L."/>
        </authorList>
    </citation>
    <scope>NUCLEOTIDE SEQUENCE [LARGE SCALE GENOMIC DNA]</scope>
    <source>
        <strain evidence="3">JCM 20706</strain>
    </source>
</reference>
<name>A0A553JQJ2_SHEHA</name>
<dbReference type="OrthoDB" id="6265679at2"/>
<keyword evidence="1" id="KW-1133">Transmembrane helix</keyword>
<protein>
    <submittedName>
        <fullName evidence="2">Type II secretion system protein</fullName>
    </submittedName>
</protein>
<dbReference type="InterPro" id="IPR012902">
    <property type="entry name" value="N_methyl_site"/>
</dbReference>
<dbReference type="Proteomes" id="UP000318126">
    <property type="component" value="Unassembled WGS sequence"/>
</dbReference>
<dbReference type="NCBIfam" id="TIGR02532">
    <property type="entry name" value="IV_pilin_GFxxxE"/>
    <property type="match status" value="1"/>
</dbReference>
<dbReference type="InterPro" id="IPR045584">
    <property type="entry name" value="Pilin-like"/>
</dbReference>
<dbReference type="SUPFAM" id="SSF54523">
    <property type="entry name" value="Pili subunits"/>
    <property type="match status" value="1"/>
</dbReference>
<dbReference type="Pfam" id="PF07963">
    <property type="entry name" value="N_methyl"/>
    <property type="match status" value="1"/>
</dbReference>
<organism evidence="2 3">
    <name type="scientific">Shewanella hanedai</name>
    <name type="common">Alteromonas hanedai</name>
    <dbReference type="NCBI Taxonomy" id="25"/>
    <lineage>
        <taxon>Bacteria</taxon>
        <taxon>Pseudomonadati</taxon>
        <taxon>Pseudomonadota</taxon>
        <taxon>Gammaproteobacteria</taxon>
        <taxon>Alteromonadales</taxon>
        <taxon>Shewanellaceae</taxon>
        <taxon>Shewanella</taxon>
    </lineage>
</organism>
<dbReference type="PROSITE" id="PS00409">
    <property type="entry name" value="PROKAR_NTER_METHYL"/>
    <property type="match status" value="1"/>
</dbReference>
<dbReference type="AlphaFoldDB" id="A0A553JQJ2"/>
<keyword evidence="1" id="KW-0812">Transmembrane</keyword>
<gene>
    <name evidence="2" type="ORF">FN961_08595</name>
</gene>
<keyword evidence="1" id="KW-0472">Membrane</keyword>
<evidence type="ECO:0000256" key="1">
    <source>
        <dbReference type="SAM" id="Phobius"/>
    </source>
</evidence>